<dbReference type="EMBL" id="ML004428">
    <property type="protein sequence ID" value="RKP33051.1"/>
    <property type="molecule type" value="Genomic_DNA"/>
</dbReference>
<dbReference type="OrthoDB" id="4347at2759"/>
<dbReference type="PANTHER" id="PTHR28110">
    <property type="entry name" value="TRANSMEMBRANE PROTEIN"/>
    <property type="match status" value="1"/>
</dbReference>
<dbReference type="AlphaFoldDB" id="A0A4P9ZKR1"/>
<dbReference type="Proteomes" id="UP000268321">
    <property type="component" value="Unassembled WGS sequence"/>
</dbReference>
<dbReference type="GO" id="GO:0005737">
    <property type="term" value="C:cytoplasm"/>
    <property type="evidence" value="ECO:0007669"/>
    <property type="project" value="TreeGrafter"/>
</dbReference>
<sequence length="252" mass="29411">MNVNQLIILPCHSIWKGGPTAGICRAEWHLAHFQIEGQDHQCFRDQIIECVRLLRLNPDAMLILSGGKTKIEAGPVSEAQSYYNLLRVIADDSDGSFLDRVFLEEYARDSFENVLFLLCRFYELTHKYPSIVAIQGFEFKRNRFINYHLTQALKFPKNRIFYYGKDPMPEPGSDHVSYLRKLREGEQTHAVNHFKTDPYGLKHPLMMKRSNRNPFNTKHRYHESNPSLRPFLEAISGTTETTDLPTEFEFPW</sequence>
<keyword evidence="2" id="KW-1185">Reference proteome</keyword>
<reference evidence="2" key="1">
    <citation type="journal article" date="2018" name="Nat. Microbiol.">
        <title>Leveraging single-cell genomics to expand the fungal tree of life.</title>
        <authorList>
            <person name="Ahrendt S.R."/>
            <person name="Quandt C.A."/>
            <person name="Ciobanu D."/>
            <person name="Clum A."/>
            <person name="Salamov A."/>
            <person name="Andreopoulos B."/>
            <person name="Cheng J.F."/>
            <person name="Woyke T."/>
            <person name="Pelin A."/>
            <person name="Henrissat B."/>
            <person name="Reynolds N.K."/>
            <person name="Benny G.L."/>
            <person name="Smith M.E."/>
            <person name="James T.Y."/>
            <person name="Grigoriev I.V."/>
        </authorList>
    </citation>
    <scope>NUCLEOTIDE SEQUENCE [LARGE SCALE GENOMIC DNA]</scope>
    <source>
        <strain evidence="2">Baker2002</strain>
    </source>
</reference>
<evidence type="ECO:0000313" key="2">
    <source>
        <dbReference type="Proteomes" id="UP000268321"/>
    </source>
</evidence>
<protein>
    <recommendedName>
        <fullName evidence="3">DUF218 domain-containing protein</fullName>
    </recommendedName>
</protein>
<evidence type="ECO:0008006" key="3">
    <source>
        <dbReference type="Google" id="ProtNLM"/>
    </source>
</evidence>
<name>A0A4P9ZKR1_9ASCO</name>
<accession>A0A4P9ZKR1</accession>
<dbReference type="InterPro" id="IPR055323">
    <property type="entry name" value="C57A10.07/YOR238W"/>
</dbReference>
<gene>
    <name evidence="1" type="ORF">METBISCDRAFT_11221</name>
</gene>
<organism evidence="1 2">
    <name type="scientific">Metschnikowia bicuspidata</name>
    <dbReference type="NCBI Taxonomy" id="27322"/>
    <lineage>
        <taxon>Eukaryota</taxon>
        <taxon>Fungi</taxon>
        <taxon>Dikarya</taxon>
        <taxon>Ascomycota</taxon>
        <taxon>Saccharomycotina</taxon>
        <taxon>Pichiomycetes</taxon>
        <taxon>Metschnikowiaceae</taxon>
        <taxon>Metschnikowia</taxon>
    </lineage>
</organism>
<dbReference type="PANTHER" id="PTHR28110:SF1">
    <property type="entry name" value="TRANSMEMBRANE PROTEIN"/>
    <property type="match status" value="1"/>
</dbReference>
<evidence type="ECO:0000313" key="1">
    <source>
        <dbReference type="EMBL" id="RKP33051.1"/>
    </source>
</evidence>
<proteinExistence type="predicted"/>